<feature type="compositionally biased region" description="Polar residues" evidence="9">
    <location>
        <begin position="755"/>
        <end position="767"/>
    </location>
</feature>
<dbReference type="PROSITE" id="PS00344">
    <property type="entry name" value="GATA_ZN_FINGER_1"/>
    <property type="match status" value="1"/>
</dbReference>
<feature type="compositionally biased region" description="Low complexity" evidence="9">
    <location>
        <begin position="351"/>
        <end position="364"/>
    </location>
</feature>
<dbReference type="Proteomes" id="UP000078561">
    <property type="component" value="Unassembled WGS sequence"/>
</dbReference>
<keyword evidence="5" id="KW-0805">Transcription regulation</keyword>
<dbReference type="PANTHER" id="PTHR10071">
    <property type="entry name" value="TRANSCRIPTION FACTOR GATA FAMILY MEMBER"/>
    <property type="match status" value="1"/>
</dbReference>
<keyword evidence="4" id="KW-0862">Zinc</keyword>
<evidence type="ECO:0000256" key="7">
    <source>
        <dbReference type="ARBA" id="ARBA00023242"/>
    </source>
</evidence>
<evidence type="ECO:0000256" key="3">
    <source>
        <dbReference type="ARBA" id="ARBA00022771"/>
    </source>
</evidence>
<feature type="region of interest" description="Disordered" evidence="9">
    <location>
        <begin position="33"/>
        <end position="78"/>
    </location>
</feature>
<dbReference type="Pfam" id="PF08550">
    <property type="entry name" value="GATA_AreA"/>
    <property type="match status" value="1"/>
</dbReference>
<feature type="region of interest" description="Disordered" evidence="9">
    <location>
        <begin position="329"/>
        <end position="406"/>
    </location>
</feature>
<keyword evidence="7" id="KW-0539">Nucleus</keyword>
<feature type="compositionally biased region" description="Low complexity" evidence="9">
    <location>
        <begin position="267"/>
        <end position="278"/>
    </location>
</feature>
<feature type="compositionally biased region" description="Low complexity" evidence="9">
    <location>
        <begin position="47"/>
        <end position="59"/>
    </location>
</feature>
<feature type="compositionally biased region" description="Low complexity" evidence="9">
    <location>
        <begin position="396"/>
        <end position="406"/>
    </location>
</feature>
<keyword evidence="12" id="KW-1185">Reference proteome</keyword>
<dbReference type="InterPro" id="IPR039355">
    <property type="entry name" value="Transcription_factor_GATA"/>
</dbReference>
<dbReference type="GO" id="GO:0000122">
    <property type="term" value="P:negative regulation of transcription by RNA polymerase II"/>
    <property type="evidence" value="ECO:0007669"/>
    <property type="project" value="TreeGrafter"/>
</dbReference>
<feature type="domain" description="GATA-type" evidence="10">
    <location>
        <begin position="410"/>
        <end position="463"/>
    </location>
</feature>
<feature type="compositionally biased region" description="Polar residues" evidence="9">
    <location>
        <begin position="365"/>
        <end position="389"/>
    </location>
</feature>
<dbReference type="SMART" id="SM00401">
    <property type="entry name" value="ZnF_GATA"/>
    <property type="match status" value="1"/>
</dbReference>
<feature type="region of interest" description="Disordered" evidence="9">
    <location>
        <begin position="217"/>
        <end position="285"/>
    </location>
</feature>
<comment type="subcellular location">
    <subcellularLocation>
        <location evidence="1">Nucleus</location>
    </subcellularLocation>
</comment>
<accession>A0A168LZJ8</accession>
<dbReference type="Pfam" id="PF00320">
    <property type="entry name" value="GATA"/>
    <property type="match status" value="1"/>
</dbReference>
<evidence type="ECO:0000313" key="11">
    <source>
        <dbReference type="EMBL" id="SAL97738.1"/>
    </source>
</evidence>
<feature type="compositionally biased region" description="Acidic residues" evidence="9">
    <location>
        <begin position="230"/>
        <end position="240"/>
    </location>
</feature>
<dbReference type="CDD" id="cd00202">
    <property type="entry name" value="ZnF_GATA"/>
    <property type="match status" value="1"/>
</dbReference>
<dbReference type="OrthoDB" id="515401at2759"/>
<dbReference type="InterPro" id="IPR013088">
    <property type="entry name" value="Znf_NHR/GATA"/>
</dbReference>
<name>A0A168LZJ8_ABSGL</name>
<dbReference type="Gene3D" id="3.30.50.10">
    <property type="entry name" value="Erythroid Transcription Factor GATA-1, subunit A"/>
    <property type="match status" value="1"/>
</dbReference>
<dbReference type="PRINTS" id="PR00619">
    <property type="entry name" value="GATAZNFINGER"/>
</dbReference>
<feature type="compositionally biased region" description="Low complexity" evidence="9">
    <location>
        <begin position="469"/>
        <end position="488"/>
    </location>
</feature>
<dbReference type="InParanoid" id="A0A168LZJ8"/>
<feature type="region of interest" description="Disordered" evidence="9">
    <location>
        <begin position="664"/>
        <end position="691"/>
    </location>
</feature>
<dbReference type="SUPFAM" id="SSF57716">
    <property type="entry name" value="Glucocorticoid receptor-like (DNA-binding domain)"/>
    <property type="match status" value="1"/>
</dbReference>
<evidence type="ECO:0000256" key="1">
    <source>
        <dbReference type="ARBA" id="ARBA00004123"/>
    </source>
</evidence>
<protein>
    <recommendedName>
        <fullName evidence="10">GATA-type domain-containing protein</fullName>
    </recommendedName>
</protein>
<keyword evidence="2" id="KW-0479">Metal-binding</keyword>
<organism evidence="11">
    <name type="scientific">Absidia glauca</name>
    <name type="common">Pin mould</name>
    <dbReference type="NCBI Taxonomy" id="4829"/>
    <lineage>
        <taxon>Eukaryota</taxon>
        <taxon>Fungi</taxon>
        <taxon>Fungi incertae sedis</taxon>
        <taxon>Mucoromycota</taxon>
        <taxon>Mucoromycotina</taxon>
        <taxon>Mucoromycetes</taxon>
        <taxon>Mucorales</taxon>
        <taxon>Cunninghamellaceae</taxon>
        <taxon>Absidia</taxon>
    </lineage>
</organism>
<feature type="region of interest" description="Disordered" evidence="9">
    <location>
        <begin position="139"/>
        <end position="171"/>
    </location>
</feature>
<keyword evidence="6" id="KW-0804">Transcription</keyword>
<proteinExistence type="predicted"/>
<evidence type="ECO:0000256" key="6">
    <source>
        <dbReference type="ARBA" id="ARBA00023163"/>
    </source>
</evidence>
<evidence type="ECO:0000256" key="9">
    <source>
        <dbReference type="SAM" id="MobiDB-lite"/>
    </source>
</evidence>
<dbReference type="GO" id="GO:0008270">
    <property type="term" value="F:zinc ion binding"/>
    <property type="evidence" value="ECO:0007669"/>
    <property type="project" value="UniProtKB-KW"/>
</dbReference>
<feature type="region of interest" description="Disordered" evidence="9">
    <location>
        <begin position="183"/>
        <end position="202"/>
    </location>
</feature>
<feature type="compositionally biased region" description="Low complexity" evidence="9">
    <location>
        <begin position="514"/>
        <end position="524"/>
    </location>
</feature>
<dbReference type="GO" id="GO:0000981">
    <property type="term" value="F:DNA-binding transcription factor activity, RNA polymerase II-specific"/>
    <property type="evidence" value="ECO:0007669"/>
    <property type="project" value="TreeGrafter"/>
</dbReference>
<evidence type="ECO:0000313" key="12">
    <source>
        <dbReference type="Proteomes" id="UP000078561"/>
    </source>
</evidence>
<dbReference type="FunFam" id="3.30.50.10:FF:000007">
    <property type="entry name" value="Nitrogen regulatory AreA, N-terminal"/>
    <property type="match status" value="1"/>
</dbReference>
<feature type="compositionally biased region" description="Polar residues" evidence="9">
    <location>
        <begin position="150"/>
        <end position="160"/>
    </location>
</feature>
<evidence type="ECO:0000259" key="10">
    <source>
        <dbReference type="PROSITE" id="PS50114"/>
    </source>
</evidence>
<dbReference type="PANTHER" id="PTHR10071:SF281">
    <property type="entry name" value="BOX A-BINDING FACTOR-RELATED"/>
    <property type="match status" value="1"/>
</dbReference>
<reference evidence="11" key="1">
    <citation type="submission" date="2016-04" db="EMBL/GenBank/DDBJ databases">
        <authorList>
            <person name="Evans L.H."/>
            <person name="Alamgir A."/>
            <person name="Owens N."/>
            <person name="Weber N.D."/>
            <person name="Virtaneva K."/>
            <person name="Barbian K."/>
            <person name="Babar A."/>
            <person name="Rosenke K."/>
        </authorList>
    </citation>
    <scope>NUCLEOTIDE SEQUENCE [LARGE SCALE GENOMIC DNA]</scope>
    <source>
        <strain evidence="11">CBS 101.48</strain>
    </source>
</reference>
<feature type="compositionally biased region" description="Polar residues" evidence="9">
    <location>
        <begin position="630"/>
        <end position="652"/>
    </location>
</feature>
<dbReference type="STRING" id="4829.A0A168LZJ8"/>
<feature type="region of interest" description="Disordered" evidence="9">
    <location>
        <begin position="740"/>
        <end position="779"/>
    </location>
</feature>
<evidence type="ECO:0000256" key="2">
    <source>
        <dbReference type="ARBA" id="ARBA00022723"/>
    </source>
</evidence>
<feature type="compositionally biased region" description="Low complexity" evidence="9">
    <location>
        <begin position="534"/>
        <end position="592"/>
    </location>
</feature>
<sequence>MNHRSFNIDPNDAKLDLKKTATNFTSPPSVAATLLSDSLFPPRKPKSNTTTSSTNNSNDSDLDQDSDSSDSSTDSKKDPLATSVWRLYTKAKDTLPNGSRLENLTWRMMAMTLKKKEAAEKAKLEQQQQGQAVKMELDEHPTLSPPIPDDTTTMLSSSAPPYSGPTPPEAQVNKNVLVYGSARASSPSLSPSSKPVHEPSSNYQCDAINTQAYYSQGGTNSITIPVDLPTDSDMDEDTEEDFRMSFQPSSFAPHGGMTFSSHSVPTNQHNHNNFNSSSPHHHQQQPALFPRLGYADLQQQPVSPQSGAEPTNPGSLSFEALLHMYARQPTAKPSSSYHNTPFLPPPPPPSDAQSTASPSSSSSSETAGENDTSSCSSVVNKPDDTITTNLDKKDTATTPTKTVPMATATTTSTTACTNCRTGTTPLWRRDSSGNPLCNACGLFLKLHGVVRPLSLKTDVIKKRNRSGSTAGNGSTAPPATTTTTTSDTDNGRGTKSKPFLSSGGSTMGVIGKRSSGTGMISITSGGFGDKGMVPITMAPPSSTTAPPSSSSSSAIAIAKSAPTSIAPMSSGSTISSFSSSVSSTSSYTSSSSQHQHTLTFKPSRSGDQALTKRQRRHSMTMKKNDKPEQQAPSPRPSSMTISGSLPEQHSTTTNNSFRDVLLRQQQQQQQQSRAILPQQRPPRELLPTFGSAPNLSLMGILATQQQQQQQASNPSALLSLNSEQIQQLLLFQQASRMAATSNQHSYQPHYPSFTGLYQQPQSSNPSSAHDPYLMDHNGP</sequence>
<feature type="compositionally biased region" description="Low complexity" evidence="9">
    <location>
        <begin position="183"/>
        <end position="193"/>
    </location>
</feature>
<dbReference type="InterPro" id="IPR013860">
    <property type="entry name" value="AreA_GATA"/>
</dbReference>
<evidence type="ECO:0000256" key="8">
    <source>
        <dbReference type="PROSITE-ProRule" id="PRU00094"/>
    </source>
</evidence>
<dbReference type="GO" id="GO:0000978">
    <property type="term" value="F:RNA polymerase II cis-regulatory region sequence-specific DNA binding"/>
    <property type="evidence" value="ECO:0007669"/>
    <property type="project" value="TreeGrafter"/>
</dbReference>
<dbReference type="OMA" id="CDAINTQ"/>
<dbReference type="EMBL" id="LT551908">
    <property type="protein sequence ID" value="SAL97738.1"/>
    <property type="molecule type" value="Genomic_DNA"/>
</dbReference>
<keyword evidence="3 8" id="KW-0863">Zinc-finger</keyword>
<gene>
    <name evidence="11" type="primary">ABSGL_03246.1 scaffold 4278</name>
</gene>
<feature type="region of interest" description="Disordered" evidence="9">
    <location>
        <begin position="461"/>
        <end position="652"/>
    </location>
</feature>
<dbReference type="InterPro" id="IPR000679">
    <property type="entry name" value="Znf_GATA"/>
</dbReference>
<evidence type="ECO:0000256" key="4">
    <source>
        <dbReference type="ARBA" id="ARBA00022833"/>
    </source>
</evidence>
<feature type="compositionally biased region" description="Polar residues" evidence="9">
    <location>
        <begin position="593"/>
        <end position="608"/>
    </location>
</feature>
<dbReference type="PROSITE" id="PS50114">
    <property type="entry name" value="GATA_ZN_FINGER_2"/>
    <property type="match status" value="1"/>
</dbReference>
<dbReference type="AlphaFoldDB" id="A0A168LZJ8"/>
<dbReference type="GO" id="GO:0045944">
    <property type="term" value="P:positive regulation of transcription by RNA polymerase II"/>
    <property type="evidence" value="ECO:0007669"/>
    <property type="project" value="TreeGrafter"/>
</dbReference>
<dbReference type="GO" id="GO:0005634">
    <property type="term" value="C:nucleus"/>
    <property type="evidence" value="ECO:0007669"/>
    <property type="project" value="UniProtKB-SubCell"/>
</dbReference>
<evidence type="ECO:0000256" key="5">
    <source>
        <dbReference type="ARBA" id="ARBA00023015"/>
    </source>
</evidence>